<dbReference type="RefSeq" id="WP_342077526.1">
    <property type="nucleotide sequence ID" value="NZ_CP151767.2"/>
</dbReference>
<reference evidence="3" key="1">
    <citation type="submission" date="2024-04" db="EMBL/GenBank/DDBJ databases">
        <title>Phylogenomic analyses of a clade within the roseobacter group suggest taxonomic reassignments of species of the genera Aestuariivita, Citreicella, Loktanella, Nautella, Pelagibaca, Ruegeria, Thalassobius, Thiobacimonas and Tropicibacter, and the proposal o.</title>
        <authorList>
            <person name="Jeon C.O."/>
        </authorList>
    </citation>
    <scope>NUCLEOTIDE SEQUENCE [LARGE SCALE GENOMIC DNA]</scope>
    <source>
        <strain evidence="3">SS1-5</strain>
    </source>
</reference>
<protein>
    <submittedName>
        <fullName evidence="2">Uncharacterized protein</fullName>
    </submittedName>
</protein>
<feature type="chain" id="PRO_5042947060" evidence="1">
    <location>
        <begin position="24"/>
        <end position="222"/>
    </location>
</feature>
<proteinExistence type="predicted"/>
<evidence type="ECO:0000313" key="3">
    <source>
        <dbReference type="Proteomes" id="UP001470809"/>
    </source>
</evidence>
<gene>
    <name evidence="2" type="ORF">AABB31_04710</name>
</gene>
<sequence>MKPLMILASLALATPAAAQQSFAAPDGCEAKLTVQQKGCVLVNVWTCEADDPGDQWIALISQSGVFSVQKVDDEFQWIEAYKVTGNERLIVPADDPASLTELFETQIDTWDFVIETEEGTERNVGFDMLTGETTEIDGEILLNTQFEGRTLDAEGNEIEAGNGRQFVSEKHRLFFFGEAWDAADPEQIVDMSPVEFIYPDEPGFFSSQPKYECNQLETGFQP</sequence>
<name>A0AAN0NL21_9RHOB</name>
<organism evidence="2 3">
    <name type="scientific">Yoonia rhodophyticola</name>
    <dbReference type="NCBI Taxonomy" id="3137370"/>
    <lineage>
        <taxon>Bacteria</taxon>
        <taxon>Pseudomonadati</taxon>
        <taxon>Pseudomonadota</taxon>
        <taxon>Alphaproteobacteria</taxon>
        <taxon>Rhodobacterales</taxon>
        <taxon>Paracoccaceae</taxon>
        <taxon>Yoonia</taxon>
    </lineage>
</organism>
<accession>A0AAN0NL21</accession>
<dbReference type="AlphaFoldDB" id="A0AAN0NL21"/>
<evidence type="ECO:0000313" key="2">
    <source>
        <dbReference type="EMBL" id="WZU68232.1"/>
    </source>
</evidence>
<dbReference type="EMBL" id="CP151767">
    <property type="protein sequence ID" value="WZU68232.1"/>
    <property type="molecule type" value="Genomic_DNA"/>
</dbReference>
<reference evidence="2 3" key="2">
    <citation type="submission" date="2024-08" db="EMBL/GenBank/DDBJ databases">
        <title>Phylogenomic analyses of a clade within the roseobacter group suggest taxonomic reassignments of species of the genera Aestuariivita, Citreicella, Loktanella, Nautella, Pelagibaca, Ruegeria, Thalassobius, Thiobacimonas and Tropicibacter, and the proposal o.</title>
        <authorList>
            <person name="Jeon C.O."/>
        </authorList>
    </citation>
    <scope>NUCLEOTIDE SEQUENCE [LARGE SCALE GENOMIC DNA]</scope>
    <source>
        <strain evidence="2 3">SS1-5</strain>
    </source>
</reference>
<evidence type="ECO:0000256" key="1">
    <source>
        <dbReference type="SAM" id="SignalP"/>
    </source>
</evidence>
<keyword evidence="3" id="KW-1185">Reference proteome</keyword>
<dbReference type="KEGG" id="yrh:AABB31_04710"/>
<keyword evidence="1" id="KW-0732">Signal</keyword>
<feature type="signal peptide" evidence="1">
    <location>
        <begin position="1"/>
        <end position="23"/>
    </location>
</feature>
<dbReference type="Proteomes" id="UP001470809">
    <property type="component" value="Chromosome"/>
</dbReference>